<keyword evidence="5" id="KW-1185">Reference proteome</keyword>
<evidence type="ECO:0000256" key="3">
    <source>
        <dbReference type="SAM" id="Coils"/>
    </source>
</evidence>
<keyword evidence="1" id="KW-0145">Chemotaxis</keyword>
<organism evidence="4 5">
    <name type="scientific">Hydrogenophaga borbori</name>
    <dbReference type="NCBI Taxonomy" id="2294117"/>
    <lineage>
        <taxon>Bacteria</taxon>
        <taxon>Pseudomonadati</taxon>
        <taxon>Pseudomonadota</taxon>
        <taxon>Betaproteobacteria</taxon>
        <taxon>Burkholderiales</taxon>
        <taxon>Comamonadaceae</taxon>
        <taxon>Hydrogenophaga</taxon>
    </lineage>
</organism>
<accession>A0A372EDL0</accession>
<keyword evidence="3" id="KW-0175">Coiled coil</keyword>
<dbReference type="Gene3D" id="1.10.287.950">
    <property type="entry name" value="Methyl-accepting chemotaxis protein"/>
    <property type="match status" value="1"/>
</dbReference>
<evidence type="ECO:0000256" key="2">
    <source>
        <dbReference type="ARBA" id="ARBA00029447"/>
    </source>
</evidence>
<feature type="coiled-coil region" evidence="3">
    <location>
        <begin position="3"/>
        <end position="41"/>
    </location>
</feature>
<dbReference type="PANTHER" id="PTHR43531:SF11">
    <property type="entry name" value="METHYL-ACCEPTING CHEMOTAXIS PROTEIN 3"/>
    <property type="match status" value="1"/>
</dbReference>
<evidence type="ECO:0000313" key="5">
    <source>
        <dbReference type="Proteomes" id="UP000261931"/>
    </source>
</evidence>
<gene>
    <name evidence="4" type="ORF">DY262_21390</name>
</gene>
<dbReference type="EMBL" id="QVLS01000024">
    <property type="protein sequence ID" value="RFP75500.1"/>
    <property type="molecule type" value="Genomic_DNA"/>
</dbReference>
<protein>
    <submittedName>
        <fullName evidence="4">Chemotaxis protein</fullName>
    </submittedName>
</protein>
<sequence length="49" mass="5213">GQVNVAVNQLDQMTQQNAALVEQSAAAAQSLKEQAEQLAQVVGRFRTTA</sequence>
<dbReference type="GO" id="GO:0006935">
    <property type="term" value="P:chemotaxis"/>
    <property type="evidence" value="ECO:0007669"/>
    <property type="project" value="UniProtKB-KW"/>
</dbReference>
<dbReference type="Proteomes" id="UP000261931">
    <property type="component" value="Unassembled WGS sequence"/>
</dbReference>
<evidence type="ECO:0000256" key="1">
    <source>
        <dbReference type="ARBA" id="ARBA00022500"/>
    </source>
</evidence>
<proteinExistence type="inferred from homology"/>
<comment type="caution">
    <text evidence="4">The sequence shown here is derived from an EMBL/GenBank/DDBJ whole genome shotgun (WGS) entry which is preliminary data.</text>
</comment>
<dbReference type="PANTHER" id="PTHR43531">
    <property type="entry name" value="PROTEIN ICFG"/>
    <property type="match status" value="1"/>
</dbReference>
<comment type="similarity">
    <text evidence="2">Belongs to the methyl-accepting chemotaxis (MCP) protein family.</text>
</comment>
<name>A0A372EDL0_9BURK</name>
<dbReference type="AlphaFoldDB" id="A0A372EDL0"/>
<evidence type="ECO:0000313" key="4">
    <source>
        <dbReference type="EMBL" id="RFP75500.1"/>
    </source>
</evidence>
<dbReference type="SUPFAM" id="SSF58104">
    <property type="entry name" value="Methyl-accepting chemotaxis protein (MCP) signaling domain"/>
    <property type="match status" value="1"/>
</dbReference>
<dbReference type="InterPro" id="IPR051310">
    <property type="entry name" value="MCP_chemotaxis"/>
</dbReference>
<feature type="non-terminal residue" evidence="4">
    <location>
        <position position="1"/>
    </location>
</feature>
<reference evidence="4 5" key="1">
    <citation type="submission" date="2018-08" db="EMBL/GenBank/DDBJ databases">
        <title>Hydrogenophaga sp. LA-38 isolated from sludge.</title>
        <authorList>
            <person name="Im W.-T."/>
        </authorList>
    </citation>
    <scope>NUCLEOTIDE SEQUENCE [LARGE SCALE GENOMIC DNA]</scope>
    <source>
        <strain evidence="4 5">LA-38</strain>
    </source>
</reference>